<reference evidence="26" key="2">
    <citation type="submission" date="2025-08" db="UniProtKB">
        <authorList>
            <consortium name="Ensembl"/>
        </authorList>
    </citation>
    <scope>IDENTIFICATION</scope>
</reference>
<protein>
    <recommendedName>
        <fullName evidence="12">Bifunctional arginine demethylase and lysyl-hydroxylase JMJD6</fullName>
    </recommendedName>
    <alternativeName>
        <fullName evidence="13">Histone arginine demethylase JMJD6</fullName>
    </alternativeName>
    <alternativeName>
        <fullName evidence="16">JmjC domain-containing protein 6</fullName>
    </alternativeName>
    <alternativeName>
        <fullName evidence="15">Jumonji domain-containing protein 6</fullName>
    </alternativeName>
    <alternativeName>
        <fullName evidence="14">Lysyl-hydroxylase JMJD6</fullName>
    </alternativeName>
    <alternativeName>
        <fullName evidence="18">Peptide-lysine 5-dioxygenase JMJD6</fullName>
    </alternativeName>
    <alternativeName>
        <fullName evidence="17">Phosphatidylserine receptor</fullName>
    </alternativeName>
</protein>
<feature type="domain" description="JmjC" evidence="25">
    <location>
        <begin position="141"/>
        <end position="305"/>
    </location>
</feature>
<comment type="cofactor">
    <cofactor evidence="1">
        <name>Fe(2+)</name>
        <dbReference type="ChEBI" id="CHEBI:29033"/>
    </cofactor>
</comment>
<dbReference type="Proteomes" id="UP000694542">
    <property type="component" value="Chromosome 9"/>
</dbReference>
<feature type="compositionally biased region" description="Low complexity" evidence="24">
    <location>
        <begin position="340"/>
        <end position="356"/>
    </location>
</feature>
<dbReference type="GO" id="GO:0005634">
    <property type="term" value="C:nucleus"/>
    <property type="evidence" value="ECO:0007669"/>
    <property type="project" value="UniProtKB-SubCell"/>
</dbReference>
<comment type="catalytic activity">
    <reaction evidence="19">
        <text>N(omega),N(omega)'-dimethyl-L-arginyl-[protein] + 2 2-oxoglutarate + 2 O2 = L-arginyl-[protein] + 2 formaldehyde + 2 succinate + 2 CO2</text>
        <dbReference type="Rhea" id="RHEA:58348"/>
        <dbReference type="Rhea" id="RHEA-COMP:10532"/>
        <dbReference type="Rhea" id="RHEA-COMP:11992"/>
        <dbReference type="ChEBI" id="CHEBI:15379"/>
        <dbReference type="ChEBI" id="CHEBI:16526"/>
        <dbReference type="ChEBI" id="CHEBI:16810"/>
        <dbReference type="ChEBI" id="CHEBI:16842"/>
        <dbReference type="ChEBI" id="CHEBI:29965"/>
        <dbReference type="ChEBI" id="CHEBI:30031"/>
        <dbReference type="ChEBI" id="CHEBI:88221"/>
    </reaction>
</comment>
<evidence type="ECO:0000256" key="19">
    <source>
        <dbReference type="ARBA" id="ARBA00047382"/>
    </source>
</evidence>
<evidence type="ECO:0000256" key="18">
    <source>
        <dbReference type="ARBA" id="ARBA00042996"/>
    </source>
</evidence>
<evidence type="ECO:0000256" key="4">
    <source>
        <dbReference type="ARBA" id="ARBA00022853"/>
    </source>
</evidence>
<evidence type="ECO:0000256" key="11">
    <source>
        <dbReference type="ARBA" id="ARBA00038068"/>
    </source>
</evidence>
<feature type="region of interest" description="Disordered" evidence="24">
    <location>
        <begin position="336"/>
        <end position="456"/>
    </location>
</feature>
<dbReference type="Ensembl" id="ENSCAFT00040010199.1">
    <property type="protein sequence ID" value="ENSCAFP00040008849.1"/>
    <property type="gene ID" value="ENSCAFG00040005437.1"/>
</dbReference>
<sequence>MNHKSKKRIREAKRSARPELKDSLDWTRHNYYESFSLNPAAVADNVERADALQLSVEEFVERYERPYKPVVLLNAQEGWSAQEKWTLERLKRKYRNQKFKCGEDNDGYSVKMKMKYYIEYMESTRDDSPLYIFDSSYGEHPKRRKLLEDYKVPKFFTDDLFQYAGEKRRPPYRWFVMGPPRSGTGIHIDPLGTSAWNALVQGHKRWCLFPTSTPRELIKVTREEGGNQQDEAITWFSIIHPRTQLPTWPPEFKPLEILQKPGETVFVPGGWWHVVLNLDTTIAITQNFASSTNFPVVWHKTVRGRPKLSRKWYRILKQEHPELAVLADSVDLQESTGIASDSSSDSSSSSSSSSSDSDSECESGSEGDGTMHRRKKRRTCSMMGNGDTTSQDDCVSKERSSSRKRSQSWSRSHSRSRSRSRSQSRSRMARRDQPKQGLRKRTSAEGAAGGYLQAHEGEQGDVWGDVGRRRAGAAPAVRHVGRLAREALSLAGPPSVGRPSAFSRPSLRLRSRRGVSHMDCAVPTI</sequence>
<keyword evidence="9" id="KW-0804">Transcription</keyword>
<keyword evidence="10" id="KW-0539">Nucleus</keyword>
<evidence type="ECO:0000256" key="1">
    <source>
        <dbReference type="ARBA" id="ARBA00001954"/>
    </source>
</evidence>
<dbReference type="InterPro" id="IPR050910">
    <property type="entry name" value="JMJD6_ArgDemeth/LysHydrox"/>
</dbReference>
<evidence type="ECO:0000256" key="13">
    <source>
        <dbReference type="ARBA" id="ARBA00041379"/>
    </source>
</evidence>
<evidence type="ECO:0000256" key="23">
    <source>
        <dbReference type="ARBA" id="ARBA00049700"/>
    </source>
</evidence>
<proteinExistence type="inferred from homology"/>
<keyword evidence="8" id="KW-0805">Transcription regulation</keyword>
<evidence type="ECO:0000256" key="5">
    <source>
        <dbReference type="ARBA" id="ARBA00022964"/>
    </source>
</evidence>
<dbReference type="Pfam" id="PF02373">
    <property type="entry name" value="JmjC"/>
    <property type="match status" value="1"/>
</dbReference>
<dbReference type="PROSITE" id="PS51184">
    <property type="entry name" value="JMJC"/>
    <property type="match status" value="1"/>
</dbReference>
<dbReference type="PANTHER" id="PTHR12480:SF32">
    <property type="entry name" value="BIFUNCTIONAL ARGININE DEMETHYLASE AND LYSYL-HYDROXYLASE JMJD6"/>
    <property type="match status" value="1"/>
</dbReference>
<comment type="catalytic activity">
    <reaction evidence="20">
        <text>a 5'-end methyltriphosphate-guanosine-ribonucleotide-snRNA + 2-oxoglutarate + O2 = a 5'-end triphospho-guanosine-ribonucleotide-snRNA + formaldehyde + succinate + CO2 + H(+)</text>
        <dbReference type="Rhea" id="RHEA:58784"/>
        <dbReference type="Rhea" id="RHEA-COMP:15220"/>
        <dbReference type="Rhea" id="RHEA-COMP:15221"/>
        <dbReference type="ChEBI" id="CHEBI:15378"/>
        <dbReference type="ChEBI" id="CHEBI:15379"/>
        <dbReference type="ChEBI" id="CHEBI:16526"/>
        <dbReference type="ChEBI" id="CHEBI:16810"/>
        <dbReference type="ChEBI" id="CHEBI:16842"/>
        <dbReference type="ChEBI" id="CHEBI:30031"/>
        <dbReference type="ChEBI" id="CHEBI:138278"/>
        <dbReference type="ChEBI" id="CHEBI:142789"/>
    </reaction>
</comment>
<evidence type="ECO:0000256" key="2">
    <source>
        <dbReference type="ARBA" id="ARBA00004123"/>
    </source>
</evidence>
<dbReference type="AlphaFoldDB" id="A0A8C0RYM5"/>
<evidence type="ECO:0000256" key="16">
    <source>
        <dbReference type="ARBA" id="ARBA00042860"/>
    </source>
</evidence>
<evidence type="ECO:0000259" key="25">
    <source>
        <dbReference type="PROSITE" id="PS51184"/>
    </source>
</evidence>
<evidence type="ECO:0000256" key="22">
    <source>
        <dbReference type="ARBA" id="ARBA00048645"/>
    </source>
</evidence>
<evidence type="ECO:0000256" key="14">
    <source>
        <dbReference type="ARBA" id="ARBA00041767"/>
    </source>
</evidence>
<evidence type="ECO:0000256" key="21">
    <source>
        <dbReference type="ARBA" id="ARBA00048563"/>
    </source>
</evidence>
<dbReference type="OrthoDB" id="424465at2759"/>
<dbReference type="Gene3D" id="2.60.120.650">
    <property type="entry name" value="Cupin"/>
    <property type="match status" value="1"/>
</dbReference>
<accession>A0A8C0RYM5</accession>
<evidence type="ECO:0000256" key="17">
    <source>
        <dbReference type="ARBA" id="ARBA00042876"/>
    </source>
</evidence>
<dbReference type="PANTHER" id="PTHR12480">
    <property type="entry name" value="ARGININE DEMETHYLASE AND LYSYL-HYDROXYLASE JMJD"/>
    <property type="match status" value="1"/>
</dbReference>
<keyword evidence="6" id="KW-0560">Oxidoreductase</keyword>
<keyword evidence="5" id="KW-0223">Dioxygenase</keyword>
<dbReference type="FunFam" id="1.20.1280.270:FF:000001">
    <property type="entry name" value="Bifunctional arginine demethylase and lysyl-hydroxylase JMJD6"/>
    <property type="match status" value="1"/>
</dbReference>
<comment type="catalytic activity">
    <reaction evidence="22">
        <text>L-lysyl-[protein] + 2-oxoglutarate + O2 = (5S)-5-hydroxy-L-lysyl-[protein] + succinate + CO2</text>
        <dbReference type="Rhea" id="RHEA:58360"/>
        <dbReference type="Rhea" id="RHEA-COMP:9752"/>
        <dbReference type="Rhea" id="RHEA-COMP:15144"/>
        <dbReference type="ChEBI" id="CHEBI:15379"/>
        <dbReference type="ChEBI" id="CHEBI:16526"/>
        <dbReference type="ChEBI" id="CHEBI:16810"/>
        <dbReference type="ChEBI" id="CHEBI:29969"/>
        <dbReference type="ChEBI" id="CHEBI:30031"/>
        <dbReference type="ChEBI" id="CHEBI:141843"/>
    </reaction>
</comment>
<evidence type="ECO:0000313" key="27">
    <source>
        <dbReference type="Proteomes" id="UP000694542"/>
    </source>
</evidence>
<evidence type="ECO:0000256" key="3">
    <source>
        <dbReference type="ARBA" id="ARBA00022723"/>
    </source>
</evidence>
<evidence type="ECO:0000256" key="9">
    <source>
        <dbReference type="ARBA" id="ARBA00023163"/>
    </source>
</evidence>
<evidence type="ECO:0000256" key="8">
    <source>
        <dbReference type="ARBA" id="ARBA00023015"/>
    </source>
</evidence>
<dbReference type="SMART" id="SM00558">
    <property type="entry name" value="JmjC"/>
    <property type="match status" value="1"/>
</dbReference>
<evidence type="ECO:0000256" key="7">
    <source>
        <dbReference type="ARBA" id="ARBA00023004"/>
    </source>
</evidence>
<dbReference type="GO" id="GO:0046872">
    <property type="term" value="F:metal ion binding"/>
    <property type="evidence" value="ECO:0007669"/>
    <property type="project" value="UniProtKB-KW"/>
</dbReference>
<name>A0A8C0RYM5_CANLF</name>
<dbReference type="InterPro" id="IPR003347">
    <property type="entry name" value="JmjC_dom"/>
</dbReference>
<comment type="subcellular location">
    <subcellularLocation>
        <location evidence="2">Nucleus</location>
    </subcellularLocation>
</comment>
<dbReference type="GO" id="GO:0006325">
    <property type="term" value="P:chromatin organization"/>
    <property type="evidence" value="ECO:0007669"/>
    <property type="project" value="UniProtKB-KW"/>
</dbReference>
<keyword evidence="4" id="KW-0156">Chromatin regulator</keyword>
<evidence type="ECO:0000256" key="20">
    <source>
        <dbReference type="ARBA" id="ARBA00047985"/>
    </source>
</evidence>
<dbReference type="Gene3D" id="1.20.1280.270">
    <property type="match status" value="1"/>
</dbReference>
<keyword evidence="3" id="KW-0479">Metal-binding</keyword>
<evidence type="ECO:0000256" key="24">
    <source>
        <dbReference type="SAM" id="MobiDB-lite"/>
    </source>
</evidence>
<organism evidence="26 27">
    <name type="scientific">Canis lupus familiaris</name>
    <name type="common">Dog</name>
    <name type="synonym">Canis familiaris</name>
    <dbReference type="NCBI Taxonomy" id="9615"/>
    <lineage>
        <taxon>Eukaryota</taxon>
        <taxon>Metazoa</taxon>
        <taxon>Chordata</taxon>
        <taxon>Craniata</taxon>
        <taxon>Vertebrata</taxon>
        <taxon>Euteleostomi</taxon>
        <taxon>Mammalia</taxon>
        <taxon>Eutheria</taxon>
        <taxon>Laurasiatheria</taxon>
        <taxon>Carnivora</taxon>
        <taxon>Caniformia</taxon>
        <taxon>Canidae</taxon>
        <taxon>Canis</taxon>
    </lineage>
</organism>
<keyword evidence="7" id="KW-0408">Iron</keyword>
<dbReference type="GO" id="GO:0051213">
    <property type="term" value="F:dioxygenase activity"/>
    <property type="evidence" value="ECO:0007669"/>
    <property type="project" value="UniProtKB-KW"/>
</dbReference>
<reference evidence="26" key="1">
    <citation type="submission" date="2018-10" db="EMBL/GenBank/DDBJ databases">
        <title>De novo assembly of a Great Dane genome.</title>
        <authorList>
            <person name="Kidd J.M."/>
            <person name="Pendleton A.L."/>
            <person name="Shen F."/>
            <person name="Emery S."/>
        </authorList>
    </citation>
    <scope>NUCLEOTIDE SEQUENCE [LARGE SCALE GENOMIC DNA]</scope>
    <source>
        <strain evidence="26">Great Dane</strain>
    </source>
</reference>
<comment type="similarity">
    <text evidence="11">Belongs to the JMJD6 family.</text>
</comment>
<dbReference type="SUPFAM" id="SSF51197">
    <property type="entry name" value="Clavaminate synthase-like"/>
    <property type="match status" value="1"/>
</dbReference>
<evidence type="ECO:0000256" key="12">
    <source>
        <dbReference type="ARBA" id="ARBA00039354"/>
    </source>
</evidence>
<evidence type="ECO:0000256" key="6">
    <source>
        <dbReference type="ARBA" id="ARBA00023002"/>
    </source>
</evidence>
<gene>
    <name evidence="26" type="primary">JMJD6</name>
</gene>
<evidence type="ECO:0000256" key="15">
    <source>
        <dbReference type="ARBA" id="ARBA00042719"/>
    </source>
</evidence>
<comment type="subunit">
    <text evidence="23">Homooligomerizes; requires lysyl-hydroxylase activity. Interacts with LUC7L2, LUC7L3 and U2AF2/U2AF65. Interacts with CDK9 and CCNT1; the interaction is direct with CDK9 and associates the P-TEFb complex when active. Interacts (via JmjC and N-terminal domains) with BRD4 (via NET domain); the interaction is stronger in presence of ssRNA and recruits JMJD6 on distal enhancers. Interacts with ARGLU1; interaction may be involved in ARGLU1-mediated modulation of alternative splicing.</text>
</comment>
<evidence type="ECO:0000256" key="10">
    <source>
        <dbReference type="ARBA" id="ARBA00023242"/>
    </source>
</evidence>
<feature type="compositionally biased region" description="Basic residues" evidence="24">
    <location>
        <begin position="402"/>
        <end position="428"/>
    </location>
</feature>
<evidence type="ECO:0000313" key="26">
    <source>
        <dbReference type="Ensembl" id="ENSCAFP00040008849.1"/>
    </source>
</evidence>
<comment type="catalytic activity">
    <reaction evidence="21">
        <text>N(omega),N(omega)'-dimethyl-L-arginyl-[protein] + 2-oxoglutarate + O2 = N(omega)-methyl-L-arginyl-[protein] + formaldehyde + succinate + CO2</text>
        <dbReference type="Rhea" id="RHEA:58472"/>
        <dbReference type="Rhea" id="RHEA-COMP:11990"/>
        <dbReference type="Rhea" id="RHEA-COMP:11992"/>
        <dbReference type="ChEBI" id="CHEBI:15379"/>
        <dbReference type="ChEBI" id="CHEBI:16526"/>
        <dbReference type="ChEBI" id="CHEBI:16810"/>
        <dbReference type="ChEBI" id="CHEBI:16842"/>
        <dbReference type="ChEBI" id="CHEBI:30031"/>
        <dbReference type="ChEBI" id="CHEBI:65280"/>
        <dbReference type="ChEBI" id="CHEBI:88221"/>
    </reaction>
</comment>
<dbReference type="FunFam" id="2.60.120.650:FF:000010">
    <property type="entry name" value="bifunctional arginine demethylase and lysyl-hydroxylase JMJD6 isoform X2"/>
    <property type="match status" value="1"/>
</dbReference>